<dbReference type="EC" id="3.5.4.4" evidence="4"/>
<dbReference type="GO" id="GO:0043103">
    <property type="term" value="P:hypoxanthine salvage"/>
    <property type="evidence" value="ECO:0007669"/>
    <property type="project" value="TreeGrafter"/>
</dbReference>
<dbReference type="InterPro" id="IPR032466">
    <property type="entry name" value="Metal_Hydrolase"/>
</dbReference>
<dbReference type="PANTHER" id="PTHR11409">
    <property type="entry name" value="ADENOSINE DEAMINASE"/>
    <property type="match status" value="1"/>
</dbReference>
<evidence type="ECO:0000256" key="2">
    <source>
        <dbReference type="ARBA" id="ARBA00005058"/>
    </source>
</evidence>
<dbReference type="GO" id="GO:0006154">
    <property type="term" value="P:adenosine catabolic process"/>
    <property type="evidence" value="ECO:0007669"/>
    <property type="project" value="TreeGrafter"/>
</dbReference>
<dbReference type="GO" id="GO:0060169">
    <property type="term" value="P:negative regulation of adenosine receptor signaling pathway"/>
    <property type="evidence" value="ECO:0007669"/>
    <property type="project" value="TreeGrafter"/>
</dbReference>
<reference evidence="11" key="1">
    <citation type="submission" date="2021-01" db="EMBL/GenBank/DDBJ databases">
        <authorList>
            <person name="Corre E."/>
            <person name="Pelletier E."/>
            <person name="Niang G."/>
            <person name="Scheremetjew M."/>
            <person name="Finn R."/>
            <person name="Kale V."/>
            <person name="Holt S."/>
            <person name="Cochrane G."/>
            <person name="Meng A."/>
            <person name="Brown T."/>
            <person name="Cohen L."/>
        </authorList>
    </citation>
    <scope>NUCLEOTIDE SEQUENCE</scope>
    <source>
        <strain evidence="11">CCMP826</strain>
    </source>
</reference>
<dbReference type="InterPro" id="IPR006330">
    <property type="entry name" value="Ado/ade_deaminase"/>
</dbReference>
<dbReference type="GO" id="GO:0046103">
    <property type="term" value="P:inosine biosynthetic process"/>
    <property type="evidence" value="ECO:0007669"/>
    <property type="project" value="TreeGrafter"/>
</dbReference>
<dbReference type="PANTHER" id="PTHR11409:SF43">
    <property type="entry name" value="ADENOSINE DEAMINASE"/>
    <property type="match status" value="1"/>
</dbReference>
<evidence type="ECO:0000256" key="3">
    <source>
        <dbReference type="ARBA" id="ARBA00006676"/>
    </source>
</evidence>
<feature type="compositionally biased region" description="Acidic residues" evidence="9">
    <location>
        <begin position="1"/>
        <end position="10"/>
    </location>
</feature>
<evidence type="ECO:0000256" key="4">
    <source>
        <dbReference type="ARBA" id="ARBA00012784"/>
    </source>
</evidence>
<feature type="region of interest" description="Disordered" evidence="9">
    <location>
        <begin position="1"/>
        <end position="37"/>
    </location>
</feature>
<dbReference type="SUPFAM" id="SSF51556">
    <property type="entry name" value="Metallo-dependent hydrolases"/>
    <property type="match status" value="1"/>
</dbReference>
<dbReference type="InterPro" id="IPR001365">
    <property type="entry name" value="A_deaminase_dom"/>
</dbReference>
<keyword evidence="8" id="KW-0862">Zinc</keyword>
<dbReference type="GO" id="GO:0046872">
    <property type="term" value="F:metal ion binding"/>
    <property type="evidence" value="ECO:0007669"/>
    <property type="project" value="UniProtKB-KW"/>
</dbReference>
<organism evidence="11">
    <name type="scientific">Helicotheca tamesis</name>
    <dbReference type="NCBI Taxonomy" id="374047"/>
    <lineage>
        <taxon>Eukaryota</taxon>
        <taxon>Sar</taxon>
        <taxon>Stramenopiles</taxon>
        <taxon>Ochrophyta</taxon>
        <taxon>Bacillariophyta</taxon>
        <taxon>Mediophyceae</taxon>
        <taxon>Lithodesmiophycidae</taxon>
        <taxon>Lithodesmiales</taxon>
        <taxon>Lithodesmiaceae</taxon>
        <taxon>Helicotheca</taxon>
    </lineage>
</organism>
<evidence type="ECO:0000259" key="10">
    <source>
        <dbReference type="Pfam" id="PF00962"/>
    </source>
</evidence>
<dbReference type="UniPathway" id="UPA00606"/>
<evidence type="ECO:0000256" key="1">
    <source>
        <dbReference type="ARBA" id="ARBA00001947"/>
    </source>
</evidence>
<evidence type="ECO:0000256" key="9">
    <source>
        <dbReference type="SAM" id="MobiDB-lite"/>
    </source>
</evidence>
<evidence type="ECO:0000256" key="7">
    <source>
        <dbReference type="ARBA" id="ARBA00022801"/>
    </source>
</evidence>
<dbReference type="AlphaFoldDB" id="A0A7S2MGA3"/>
<accession>A0A7S2MGA3</accession>
<evidence type="ECO:0000256" key="5">
    <source>
        <dbReference type="ARBA" id="ARBA00022723"/>
    </source>
</evidence>
<dbReference type="GO" id="GO:0009897">
    <property type="term" value="C:external side of plasma membrane"/>
    <property type="evidence" value="ECO:0007669"/>
    <property type="project" value="TreeGrafter"/>
</dbReference>
<dbReference type="Pfam" id="PF00962">
    <property type="entry name" value="A_deaminase"/>
    <property type="match status" value="2"/>
</dbReference>
<dbReference type="GO" id="GO:0005829">
    <property type="term" value="C:cytosol"/>
    <property type="evidence" value="ECO:0007669"/>
    <property type="project" value="TreeGrafter"/>
</dbReference>
<dbReference type="Gene3D" id="3.20.20.140">
    <property type="entry name" value="Metal-dependent hydrolases"/>
    <property type="match status" value="1"/>
</dbReference>
<dbReference type="GO" id="GO:0004000">
    <property type="term" value="F:adenosine deaminase activity"/>
    <property type="evidence" value="ECO:0007669"/>
    <property type="project" value="TreeGrafter"/>
</dbReference>
<feature type="domain" description="Adenosine deaminase" evidence="10">
    <location>
        <begin position="239"/>
        <end position="415"/>
    </location>
</feature>
<comment type="similarity">
    <text evidence="3">Belongs to the metallo-dependent hydrolases superfamily. Adenosine and AMP deaminases family.</text>
</comment>
<keyword evidence="5" id="KW-0479">Metal-binding</keyword>
<gene>
    <name evidence="11" type="ORF">HTAM1171_LOCUS3813</name>
</gene>
<keyword evidence="7" id="KW-0378">Hydrolase</keyword>
<sequence length="449" mass="51952">MTPHIEEEEGILSTRYRPTEGQPGDEEETNSSAAGEFPEEFLRRIPKTDLHCHLDGSVRIETLVELCKEQNIELPSYDVEELKAKVFKPRYNNLEEYLQCFAYTTAALRQPDALERVSYELAVDQFNVGVRYFEVRFAPQLFAIPGILTMEGVLESVNKGLKRANTEYNARDEVIRGDEPEYSYGIIVCAMRYFEPTFSPYYRAFWQVHLHEDKHRIYGLASMALVTAAYDLKQQHGIPVVAFDLAGAENGYPASDHADAYEFAHKKFFHKTVHAGEGYGPESIYQAITDLHAERIGHGYHVFDASSIQKEMSLEEKQEYVDNLSQYLGNMRVCLEVCLTSNLQTLPEMKYDLRQHPMRQMLDEKLAISLCTDNCTVSHTDMFNEIRLAVDAFELSPRQLRDIIITGFKRSFMPCRYVEKRKYNRKIISFYEKLEKEYKIGTCVYENDD</sequence>
<proteinExistence type="inferred from homology"/>
<dbReference type="EMBL" id="HBGV01006279">
    <property type="protein sequence ID" value="CAD9481836.1"/>
    <property type="molecule type" value="Transcribed_RNA"/>
</dbReference>
<dbReference type="GO" id="GO:0006166">
    <property type="term" value="P:purine ribonucleoside salvage"/>
    <property type="evidence" value="ECO:0007669"/>
    <property type="project" value="UniProtKB-KW"/>
</dbReference>
<comment type="pathway">
    <text evidence="2">Purine metabolism; purine nucleoside salvage.</text>
</comment>
<dbReference type="FunFam" id="3.20.20.140:FF:000020">
    <property type="entry name" value="Adenosine deaminase"/>
    <property type="match status" value="1"/>
</dbReference>
<feature type="domain" description="Adenosine deaminase" evidence="10">
    <location>
        <begin position="46"/>
        <end position="171"/>
    </location>
</feature>
<name>A0A7S2MGA3_9STRA</name>
<evidence type="ECO:0000256" key="8">
    <source>
        <dbReference type="ARBA" id="ARBA00022833"/>
    </source>
</evidence>
<keyword evidence="6" id="KW-0660">Purine salvage</keyword>
<comment type="cofactor">
    <cofactor evidence="1">
        <name>Zn(2+)</name>
        <dbReference type="ChEBI" id="CHEBI:29105"/>
    </cofactor>
</comment>
<evidence type="ECO:0000256" key="6">
    <source>
        <dbReference type="ARBA" id="ARBA00022726"/>
    </source>
</evidence>
<protein>
    <recommendedName>
        <fullName evidence="4">adenosine deaminase</fullName>
        <ecNumber evidence="4">3.5.4.4</ecNumber>
    </recommendedName>
</protein>
<evidence type="ECO:0000313" key="11">
    <source>
        <dbReference type="EMBL" id="CAD9481836.1"/>
    </source>
</evidence>